<gene>
    <name evidence="3" type="ORF">EZH24_08330</name>
</gene>
<dbReference type="PANTHER" id="PTHR42918:SF15">
    <property type="entry name" value="LYSINE--TRNA LIGASE, CHLOROPLASTIC_MITOCHONDRIAL"/>
    <property type="match status" value="1"/>
</dbReference>
<dbReference type="RefSeq" id="WP_236847127.1">
    <property type="nucleotide sequence ID" value="NZ_SJDU01000220.1"/>
</dbReference>
<keyword evidence="1" id="KW-0547">Nucleotide-binding</keyword>
<dbReference type="Proteomes" id="UP000310168">
    <property type="component" value="Unassembled WGS sequence"/>
</dbReference>
<dbReference type="PANTHER" id="PTHR42918">
    <property type="entry name" value="LYSYL-TRNA SYNTHETASE"/>
    <property type="match status" value="1"/>
</dbReference>
<dbReference type="CDD" id="cd04322">
    <property type="entry name" value="LysRS_N"/>
    <property type="match status" value="1"/>
</dbReference>
<dbReference type="InterPro" id="IPR012340">
    <property type="entry name" value="NA-bd_OB-fold"/>
</dbReference>
<feature type="non-terminal residue" evidence="3">
    <location>
        <position position="180"/>
    </location>
</feature>
<evidence type="ECO:0000313" key="4">
    <source>
        <dbReference type="Proteomes" id="UP000310168"/>
    </source>
</evidence>
<reference evidence="3 4" key="1">
    <citation type="journal article" date="2019" name="Anaerobe">
        <title>Brachyspira catarrhinii sp. nov., an anaerobic intestinal spirochaete isolated from vervet monkeys may have been misidentified as Brachyspira aalborgi in previous studies.</title>
        <authorList>
            <person name="Phillips N.D."/>
            <person name="La T."/>
            <person name="Hampson D.J."/>
        </authorList>
    </citation>
    <scope>NUCLEOTIDE SEQUENCE [LARGE SCALE GENOMIC DNA]</scope>
    <source>
        <strain evidence="3 4">Z12</strain>
    </source>
</reference>
<evidence type="ECO:0000256" key="1">
    <source>
        <dbReference type="ARBA" id="ARBA00022741"/>
    </source>
</evidence>
<keyword evidence="4" id="KW-1185">Reference proteome</keyword>
<accession>A0ABY2TR00</accession>
<evidence type="ECO:0000313" key="3">
    <source>
        <dbReference type="EMBL" id="TKZ33794.1"/>
    </source>
</evidence>
<dbReference type="Gene3D" id="3.30.930.10">
    <property type="entry name" value="Bira Bifunctional Protein, Domain 2"/>
    <property type="match status" value="1"/>
</dbReference>
<dbReference type="InterPro" id="IPR004365">
    <property type="entry name" value="NA-bd_OB_tRNA"/>
</dbReference>
<dbReference type="SUPFAM" id="SSF50249">
    <property type="entry name" value="Nucleic acid-binding proteins"/>
    <property type="match status" value="1"/>
</dbReference>
<sequence>MPNEENNSQNQNLEKENRKEKINTLRKMGINPFPNNYEVSFKSKDIKENFEELEKNQTEVAIAGRIMLYRIMGKSSFLTIKDSTGNIQAYIQRDKVGDDFYNNVFKKLIDIGDIVGVKGTVFKTKTGEITIYANEIKLLTKSINPLPEKFHGLTDMELRYRQRYVDLIMNDEVKELFIKR</sequence>
<dbReference type="GO" id="GO:0016874">
    <property type="term" value="F:ligase activity"/>
    <property type="evidence" value="ECO:0007669"/>
    <property type="project" value="UniProtKB-KW"/>
</dbReference>
<dbReference type="InterPro" id="IPR045864">
    <property type="entry name" value="aa-tRNA-synth_II/BPL/LPL"/>
</dbReference>
<keyword evidence="3" id="KW-0436">Ligase</keyword>
<dbReference type="Pfam" id="PF01336">
    <property type="entry name" value="tRNA_anti-codon"/>
    <property type="match status" value="1"/>
</dbReference>
<evidence type="ECO:0000259" key="2">
    <source>
        <dbReference type="Pfam" id="PF01336"/>
    </source>
</evidence>
<dbReference type="InterPro" id="IPR044136">
    <property type="entry name" value="Lys-tRNA-ligase_II_N"/>
</dbReference>
<comment type="caution">
    <text evidence="3">The sequence shown here is derived from an EMBL/GenBank/DDBJ whole genome shotgun (WGS) entry which is preliminary data.</text>
</comment>
<name>A0ABY2TR00_9SPIR</name>
<protein>
    <submittedName>
        <fullName evidence="3">Lysine--tRNA ligase</fullName>
    </submittedName>
</protein>
<dbReference type="Gene3D" id="2.40.50.140">
    <property type="entry name" value="Nucleic acid-binding proteins"/>
    <property type="match status" value="1"/>
</dbReference>
<proteinExistence type="predicted"/>
<organism evidence="3 4">
    <name type="scientific">Brachyspira catarrhinii</name>
    <dbReference type="NCBI Taxonomy" id="2528966"/>
    <lineage>
        <taxon>Bacteria</taxon>
        <taxon>Pseudomonadati</taxon>
        <taxon>Spirochaetota</taxon>
        <taxon>Spirochaetia</taxon>
        <taxon>Brachyspirales</taxon>
        <taxon>Brachyspiraceae</taxon>
        <taxon>Brachyspira</taxon>
    </lineage>
</organism>
<feature type="domain" description="OB" evidence="2">
    <location>
        <begin position="60"/>
        <end position="139"/>
    </location>
</feature>
<dbReference type="EMBL" id="SJDU01000220">
    <property type="protein sequence ID" value="TKZ33794.1"/>
    <property type="molecule type" value="Genomic_DNA"/>
</dbReference>